<dbReference type="Gene3D" id="3.10.450.10">
    <property type="match status" value="1"/>
</dbReference>
<dbReference type="Pfam" id="PF00666">
    <property type="entry name" value="Cathelicidins"/>
    <property type="match status" value="1"/>
</dbReference>
<evidence type="ECO:0000256" key="6">
    <source>
        <dbReference type="ARBA" id="ARBA00022782"/>
    </source>
</evidence>
<evidence type="ECO:0000256" key="2">
    <source>
        <dbReference type="ARBA" id="ARBA00018808"/>
    </source>
</evidence>
<keyword evidence="4" id="KW-0964">Secreted</keyword>
<dbReference type="SUPFAM" id="SSF54403">
    <property type="entry name" value="Cystatin/monellin"/>
    <property type="match status" value="1"/>
</dbReference>
<keyword evidence="5 10" id="KW-0732">Signal</keyword>
<protein>
    <recommendedName>
        <fullName evidence="2">Retinoic acid receptor responder protein 2</fullName>
    </recommendedName>
    <alternativeName>
        <fullName evidence="9">Chemerin</fullName>
    </alternativeName>
</protein>
<feature type="chain" id="PRO_5045687253" description="Retinoic acid receptor responder protein 2" evidence="10">
    <location>
        <begin position="35"/>
        <end position="176"/>
    </location>
</feature>
<keyword evidence="3" id="KW-0145">Chemotaxis</keyword>
<evidence type="ECO:0000256" key="9">
    <source>
        <dbReference type="ARBA" id="ARBA00032785"/>
    </source>
</evidence>
<sequence>MAVSKYMENQCQRKMAARLLLLVCAGTLLRSAEARDPYDQLSDSYKKGVDLALEQLNTHVGVKHHFRFLRTVEKREHDAGFGVQFLYHQFHLKPTRCAKGTTSDPRTCQFRNDRPLMDCAVCYKAVSGQIEANPDPYVHCIQKPRLTKEMMTTREDHWKKMTYATGGATIMALATG</sequence>
<keyword evidence="12" id="KW-1185">Reference proteome</keyword>
<evidence type="ECO:0000256" key="10">
    <source>
        <dbReference type="SAM" id="SignalP"/>
    </source>
</evidence>
<evidence type="ECO:0000256" key="7">
    <source>
        <dbReference type="ARBA" id="ARBA00023157"/>
    </source>
</evidence>
<dbReference type="EMBL" id="JAHUTI010060503">
    <property type="protein sequence ID" value="MED6251914.1"/>
    <property type="molecule type" value="Genomic_DNA"/>
</dbReference>
<evidence type="ECO:0000256" key="8">
    <source>
        <dbReference type="ARBA" id="ARBA00023198"/>
    </source>
</evidence>
<accession>A0ABU7BNJ8</accession>
<keyword evidence="7" id="KW-1015">Disulfide bond</keyword>
<organism evidence="11 12">
    <name type="scientific">Ataeniobius toweri</name>
    <dbReference type="NCBI Taxonomy" id="208326"/>
    <lineage>
        <taxon>Eukaryota</taxon>
        <taxon>Metazoa</taxon>
        <taxon>Chordata</taxon>
        <taxon>Craniata</taxon>
        <taxon>Vertebrata</taxon>
        <taxon>Euteleostomi</taxon>
        <taxon>Actinopterygii</taxon>
        <taxon>Neopterygii</taxon>
        <taxon>Teleostei</taxon>
        <taxon>Neoteleostei</taxon>
        <taxon>Acanthomorphata</taxon>
        <taxon>Ovalentaria</taxon>
        <taxon>Atherinomorphae</taxon>
        <taxon>Cyprinodontiformes</taxon>
        <taxon>Goodeidae</taxon>
        <taxon>Ataeniobius</taxon>
    </lineage>
</organism>
<comment type="subcellular location">
    <subcellularLocation>
        <location evidence="1">Secreted</location>
    </subcellularLocation>
</comment>
<keyword evidence="6" id="KW-0221">Differentiation</keyword>
<dbReference type="Proteomes" id="UP001345963">
    <property type="component" value="Unassembled WGS sequence"/>
</dbReference>
<reference evidence="11 12" key="1">
    <citation type="submission" date="2021-07" db="EMBL/GenBank/DDBJ databases">
        <authorList>
            <person name="Palmer J.M."/>
        </authorList>
    </citation>
    <scope>NUCLEOTIDE SEQUENCE [LARGE SCALE GENOMIC DNA]</scope>
    <source>
        <strain evidence="11 12">AT_MEX2019</strain>
        <tissue evidence="11">Muscle</tissue>
    </source>
</reference>
<feature type="signal peptide" evidence="10">
    <location>
        <begin position="1"/>
        <end position="34"/>
    </location>
</feature>
<evidence type="ECO:0000256" key="4">
    <source>
        <dbReference type="ARBA" id="ARBA00022525"/>
    </source>
</evidence>
<evidence type="ECO:0000313" key="12">
    <source>
        <dbReference type="Proteomes" id="UP001345963"/>
    </source>
</evidence>
<evidence type="ECO:0000256" key="1">
    <source>
        <dbReference type="ARBA" id="ARBA00004613"/>
    </source>
</evidence>
<comment type="caution">
    <text evidence="11">The sequence shown here is derived from an EMBL/GenBank/DDBJ whole genome shotgun (WGS) entry which is preliminary data.</text>
</comment>
<dbReference type="InterPro" id="IPR029562">
    <property type="entry name" value="Chemerin"/>
</dbReference>
<dbReference type="PANTHER" id="PTHR15106">
    <property type="entry name" value="RETINOIC ACID RECEPTOR RESPONDER PROTEIN 2"/>
    <property type="match status" value="1"/>
</dbReference>
<name>A0ABU7BNJ8_9TELE</name>
<dbReference type="InterPro" id="IPR046350">
    <property type="entry name" value="Cystatin_sf"/>
</dbReference>
<evidence type="ECO:0000256" key="5">
    <source>
        <dbReference type="ARBA" id="ARBA00022729"/>
    </source>
</evidence>
<keyword evidence="8" id="KW-0395">Inflammatory response</keyword>
<proteinExistence type="predicted"/>
<evidence type="ECO:0000256" key="3">
    <source>
        <dbReference type="ARBA" id="ARBA00022500"/>
    </source>
</evidence>
<dbReference type="PANTHER" id="PTHR15106:SF2">
    <property type="entry name" value="RETINOIC ACID RECEPTOR RESPONDER PROTEIN 2"/>
    <property type="match status" value="1"/>
</dbReference>
<gene>
    <name evidence="11" type="ORF">ATANTOWER_004533</name>
</gene>
<evidence type="ECO:0000313" key="11">
    <source>
        <dbReference type="EMBL" id="MED6251914.1"/>
    </source>
</evidence>